<proteinExistence type="predicted"/>
<dbReference type="Proteomes" id="UP001200741">
    <property type="component" value="Unassembled WGS sequence"/>
</dbReference>
<protein>
    <submittedName>
        <fullName evidence="1">Uncharacterized protein</fullName>
    </submittedName>
</protein>
<evidence type="ECO:0000313" key="1">
    <source>
        <dbReference type="EMBL" id="MCE4553035.1"/>
    </source>
</evidence>
<evidence type="ECO:0000313" key="2">
    <source>
        <dbReference type="Proteomes" id="UP001200741"/>
    </source>
</evidence>
<gene>
    <name evidence="1" type="ORF">LXT13_01065</name>
</gene>
<name>A0ABS8XUU0_9BURK</name>
<organism evidence="1 2">
    <name type="scientific">Pelomonas cellulosilytica</name>
    <dbReference type="NCBI Taxonomy" id="2906762"/>
    <lineage>
        <taxon>Bacteria</taxon>
        <taxon>Pseudomonadati</taxon>
        <taxon>Pseudomonadota</taxon>
        <taxon>Betaproteobacteria</taxon>
        <taxon>Burkholderiales</taxon>
        <taxon>Sphaerotilaceae</taxon>
        <taxon>Roseateles</taxon>
    </lineage>
</organism>
<sequence>MSPRHEAAMRGLRRRANLAMIRPLAEGAHDSARMTEIPAMSSLFLSTID</sequence>
<comment type="caution">
    <text evidence="1">The sequence shown here is derived from an EMBL/GenBank/DDBJ whole genome shotgun (WGS) entry which is preliminary data.</text>
</comment>
<reference evidence="1 2" key="1">
    <citation type="submission" date="2021-12" db="EMBL/GenBank/DDBJ databases">
        <title>Genome seq of P8.</title>
        <authorList>
            <person name="Seo T."/>
        </authorList>
    </citation>
    <scope>NUCLEOTIDE SEQUENCE [LARGE SCALE GENOMIC DNA]</scope>
    <source>
        <strain evidence="1 2">P8</strain>
    </source>
</reference>
<dbReference type="EMBL" id="JAJTWU010000001">
    <property type="protein sequence ID" value="MCE4553035.1"/>
    <property type="molecule type" value="Genomic_DNA"/>
</dbReference>
<keyword evidence="2" id="KW-1185">Reference proteome</keyword>
<accession>A0ABS8XUU0</accession>